<evidence type="ECO:0000313" key="3">
    <source>
        <dbReference type="EMBL" id="KAA1054448.1"/>
    </source>
</evidence>
<dbReference type="RefSeq" id="WP_149650638.1">
    <property type="nucleotide sequence ID" value="NZ_VEWN01000010.1"/>
</dbReference>
<accession>A0A5B0KSJ3</accession>
<evidence type="ECO:0000313" key="4">
    <source>
        <dbReference type="Proteomes" id="UP000325333"/>
    </source>
</evidence>
<name>A0A5B0KSJ3_9PROT</name>
<protein>
    <recommendedName>
        <fullName evidence="5">DUF262 domain-containing protein</fullName>
    </recommendedName>
</protein>
<dbReference type="Proteomes" id="UP000325333">
    <property type="component" value="Unassembled WGS sequence"/>
</dbReference>
<dbReference type="EMBL" id="VEWN01000010">
    <property type="protein sequence ID" value="KAA1054448.1"/>
    <property type="molecule type" value="Genomic_DNA"/>
</dbReference>
<dbReference type="AlphaFoldDB" id="A0A5B0KSJ3"/>
<sequence length="645" mass="71817">MDAKDHSVISVLGDQRRFMVPIYQRQYSWREARLVPFWEDVVAKAEETLSGKPRFKHYMGALIIAPGADGYKVGATPRIQVVDGQQRLTTFQLFLAAMREVANRHQMPGVAESVQNYVFNRPMSGDTDPDAKFKLVPTPEDRPIFHAIIDGSLDGVRAAYPQYFYKKGTLIWGEAPNALRAFVTFIERIENYTLYGLFDPDTQAPQEDGRDQQADRLNALLEALLNHLKLVVITLDESDDAQVIFETLNSKAEPLLAMDLVRNNIFHRAEAQGESADKLFESKWKSFDAPFWKAPSPRAKPPRPRIDHFLSHALTAQTGEEASLRELYAEYRAFTRPKGQPRFPSVADELDALLRFAPVYSELELPQGTGALSGLGGKLATWEISTAYPLVFAIATAQEVADEEKAALYRLIYSYIVRRAVCGLTPKAMNKTFQRIVGVFLKHGVSRNAFAASFADQTGPAVRFPSDQEFRAAIHQNPVYEWVLRKERLIDVLWELELASRTKFMAGSERPEFLSVEHVLPQAWMTHWPLPDGRMAPLDKMTGADESMLQAIATRDRLKHTLGNLTLSTRPSNSVMSNGDFAAKKPLLAESLLALNNQITKEAVWGEPQISARADALAGLAVAVWPGPDLSASPAAAHSAEAASA</sequence>
<evidence type="ECO:0000259" key="2">
    <source>
        <dbReference type="Pfam" id="PF07510"/>
    </source>
</evidence>
<dbReference type="PANTHER" id="PTHR35149">
    <property type="entry name" value="SLL5132 PROTEIN"/>
    <property type="match status" value="1"/>
</dbReference>
<reference evidence="3 4" key="1">
    <citation type="submission" date="2019-07" db="EMBL/GenBank/DDBJ databases">
        <title>Genome sequencing of the stress-tolerant strain Azospirillum brasilense Az19.</title>
        <authorList>
            <person name="Maroniche G.A."/>
            <person name="Garcia J.E."/>
            <person name="Pagnussat L."/>
            <person name="Amenta M."/>
            <person name="Creus C.M."/>
        </authorList>
    </citation>
    <scope>NUCLEOTIDE SEQUENCE [LARGE SCALE GENOMIC DNA]</scope>
    <source>
        <strain evidence="3 4">Az19</strain>
    </source>
</reference>
<dbReference type="InterPro" id="IPR004919">
    <property type="entry name" value="GmrSD_N"/>
</dbReference>
<comment type="caution">
    <text evidence="3">The sequence shown here is derived from an EMBL/GenBank/DDBJ whole genome shotgun (WGS) entry which is preliminary data.</text>
</comment>
<feature type="domain" description="GmrSD restriction endonucleases N-terminal" evidence="1">
    <location>
        <begin position="11"/>
        <end position="266"/>
    </location>
</feature>
<evidence type="ECO:0000259" key="1">
    <source>
        <dbReference type="Pfam" id="PF03235"/>
    </source>
</evidence>
<proteinExistence type="predicted"/>
<dbReference type="Pfam" id="PF07510">
    <property type="entry name" value="GmrSD_C"/>
    <property type="match status" value="1"/>
</dbReference>
<dbReference type="Pfam" id="PF03235">
    <property type="entry name" value="GmrSD_N"/>
    <property type="match status" value="1"/>
</dbReference>
<dbReference type="PANTHER" id="PTHR35149:SF2">
    <property type="entry name" value="DUF262 DOMAIN-CONTAINING PROTEIN"/>
    <property type="match status" value="1"/>
</dbReference>
<dbReference type="InterPro" id="IPR011089">
    <property type="entry name" value="GmrSD_C"/>
</dbReference>
<gene>
    <name evidence="3" type="ORF">FH063_006704</name>
</gene>
<organism evidence="3 4">
    <name type="scientific">Azospirillum argentinense</name>
    <dbReference type="NCBI Taxonomy" id="2970906"/>
    <lineage>
        <taxon>Bacteria</taxon>
        <taxon>Pseudomonadati</taxon>
        <taxon>Pseudomonadota</taxon>
        <taxon>Alphaproteobacteria</taxon>
        <taxon>Rhodospirillales</taxon>
        <taxon>Azospirillaceae</taxon>
        <taxon>Azospirillum</taxon>
    </lineage>
</organism>
<evidence type="ECO:0008006" key="5">
    <source>
        <dbReference type="Google" id="ProtNLM"/>
    </source>
</evidence>
<feature type="domain" description="GmrSD restriction endonucleases C-terminal" evidence="2">
    <location>
        <begin position="465"/>
        <end position="618"/>
    </location>
</feature>